<organism evidence="1 2">
    <name type="scientific">Novosphingobium fluoreni</name>
    <dbReference type="NCBI Taxonomy" id="1391222"/>
    <lineage>
        <taxon>Bacteria</taxon>
        <taxon>Pseudomonadati</taxon>
        <taxon>Pseudomonadota</taxon>
        <taxon>Alphaproteobacteria</taxon>
        <taxon>Sphingomonadales</taxon>
        <taxon>Sphingomonadaceae</taxon>
        <taxon>Novosphingobium</taxon>
    </lineage>
</organism>
<evidence type="ECO:0000313" key="1">
    <source>
        <dbReference type="EMBL" id="MBB3938625.1"/>
    </source>
</evidence>
<dbReference type="PROSITE" id="PS51318">
    <property type="entry name" value="TAT"/>
    <property type="match status" value="1"/>
</dbReference>
<dbReference type="EMBL" id="JACIDY010000001">
    <property type="protein sequence ID" value="MBB3938625.1"/>
    <property type="molecule type" value="Genomic_DNA"/>
</dbReference>
<accession>A0A7W6FX36</accession>
<dbReference type="InterPro" id="IPR036278">
    <property type="entry name" value="Sialidase_sf"/>
</dbReference>
<protein>
    <recommendedName>
        <fullName evidence="3">DUF4185 domain-containing protein</fullName>
    </recommendedName>
</protein>
<dbReference type="SUPFAM" id="SSF50939">
    <property type="entry name" value="Sialidases"/>
    <property type="match status" value="1"/>
</dbReference>
<name>A0A7W6FX36_9SPHN</name>
<sequence length="443" mass="48852">MATRRDIVKQTLLLSAGMACGAGSFPLSARPRVSPALAHRVTGVSLQDATIRRLGGLGDGYKATWAADGRQFLAVNDGPGWTWPPRAMYNSRVWTITGGPAAPRFADLPSYPDLDMGTHPDAPKYHGHGLLWVGGRLIQFLATLDRAEDRPRHWIGAKLIYSDDGGRTWRNQDGTTPVRFESFEQQSRRTLAFFDEPDGCFSLLSILQMGRGYRANRDGFIYIYGLNGNTDGLMNQLMLLRVPIAQVLDRCAYRFFAGRRADGSATWSADLAQRAPVHTFPRGWVNSANVFPGDLVLESWLPSVVFNEALGLYVMASTGVGCGPDGTAYGKPSYLGFWVSEQPWGPWRQVHENRAWTPGGDAGSLAYSPQIIPGWTSADGTAMHIAWADLKGMLAFGRDEGKLEDALKQAKSPRDHNRIEAEFLRRYIPGFAFNTQRVDLTLG</sequence>
<dbReference type="AlphaFoldDB" id="A0A7W6FX36"/>
<reference evidence="1 2" key="1">
    <citation type="submission" date="2020-08" db="EMBL/GenBank/DDBJ databases">
        <title>Genomic Encyclopedia of Type Strains, Phase IV (KMG-IV): sequencing the most valuable type-strain genomes for metagenomic binning, comparative biology and taxonomic classification.</title>
        <authorList>
            <person name="Goeker M."/>
        </authorList>
    </citation>
    <scope>NUCLEOTIDE SEQUENCE [LARGE SCALE GENOMIC DNA]</scope>
    <source>
        <strain evidence="1 2">DSM 27568</strain>
    </source>
</reference>
<gene>
    <name evidence="1" type="ORF">GGR39_000254</name>
</gene>
<dbReference type="Proteomes" id="UP000561459">
    <property type="component" value="Unassembled WGS sequence"/>
</dbReference>
<dbReference type="SUPFAM" id="SSF75005">
    <property type="entry name" value="Arabinanase/levansucrase/invertase"/>
    <property type="match status" value="1"/>
</dbReference>
<keyword evidence="2" id="KW-1185">Reference proteome</keyword>
<dbReference type="InterPro" id="IPR023296">
    <property type="entry name" value="Glyco_hydro_beta-prop_sf"/>
</dbReference>
<proteinExistence type="predicted"/>
<comment type="caution">
    <text evidence="1">The sequence shown here is derived from an EMBL/GenBank/DDBJ whole genome shotgun (WGS) entry which is preliminary data.</text>
</comment>
<dbReference type="PROSITE" id="PS51257">
    <property type="entry name" value="PROKAR_LIPOPROTEIN"/>
    <property type="match status" value="1"/>
</dbReference>
<dbReference type="RefSeq" id="WP_183615540.1">
    <property type="nucleotide sequence ID" value="NZ_JACIDY010000001.1"/>
</dbReference>
<evidence type="ECO:0000313" key="2">
    <source>
        <dbReference type="Proteomes" id="UP000561459"/>
    </source>
</evidence>
<dbReference type="InterPro" id="IPR006311">
    <property type="entry name" value="TAT_signal"/>
</dbReference>
<evidence type="ECO:0008006" key="3">
    <source>
        <dbReference type="Google" id="ProtNLM"/>
    </source>
</evidence>
<dbReference type="CDD" id="cd15482">
    <property type="entry name" value="Sialidase_non-viral"/>
    <property type="match status" value="1"/>
</dbReference>